<dbReference type="Gene3D" id="3.30.1330.60">
    <property type="entry name" value="OmpA-like domain"/>
    <property type="match status" value="1"/>
</dbReference>
<gene>
    <name evidence="7" type="ORF">GSUB_13315</name>
</gene>
<dbReference type="GO" id="GO:0009279">
    <property type="term" value="C:cell outer membrane"/>
    <property type="evidence" value="ECO:0007669"/>
    <property type="project" value="UniProtKB-SubCell"/>
</dbReference>
<dbReference type="OrthoDB" id="9805566at2"/>
<dbReference type="PANTHER" id="PTHR30329">
    <property type="entry name" value="STATOR ELEMENT OF FLAGELLAR MOTOR COMPLEX"/>
    <property type="match status" value="1"/>
</dbReference>
<dbReference type="SUPFAM" id="SSF103088">
    <property type="entry name" value="OmpA-like"/>
    <property type="match status" value="1"/>
</dbReference>
<accession>A0A0B5FUP7</accession>
<feature type="coiled-coil region" evidence="5">
    <location>
        <begin position="299"/>
        <end position="333"/>
    </location>
</feature>
<proteinExistence type="predicted"/>
<evidence type="ECO:0000259" key="6">
    <source>
        <dbReference type="PROSITE" id="PS51123"/>
    </source>
</evidence>
<dbReference type="PROSITE" id="PS01068">
    <property type="entry name" value="OMPA_1"/>
    <property type="match status" value="1"/>
</dbReference>
<dbReference type="InterPro" id="IPR036737">
    <property type="entry name" value="OmpA-like_sf"/>
</dbReference>
<dbReference type="Proteomes" id="UP000035036">
    <property type="component" value="Chromosome"/>
</dbReference>
<evidence type="ECO:0000256" key="1">
    <source>
        <dbReference type="ARBA" id="ARBA00004442"/>
    </source>
</evidence>
<organism evidence="7 8">
    <name type="scientific">Geoalkalibacter subterraneus</name>
    <dbReference type="NCBI Taxonomy" id="483547"/>
    <lineage>
        <taxon>Bacteria</taxon>
        <taxon>Pseudomonadati</taxon>
        <taxon>Thermodesulfobacteriota</taxon>
        <taxon>Desulfuromonadia</taxon>
        <taxon>Desulfuromonadales</taxon>
        <taxon>Geoalkalibacteraceae</taxon>
        <taxon>Geoalkalibacter</taxon>
    </lineage>
</organism>
<keyword evidence="3" id="KW-0998">Cell outer membrane</keyword>
<dbReference type="PANTHER" id="PTHR30329:SF21">
    <property type="entry name" value="LIPOPROTEIN YIAD-RELATED"/>
    <property type="match status" value="1"/>
</dbReference>
<dbReference type="InterPro" id="IPR006664">
    <property type="entry name" value="OMP_bac"/>
</dbReference>
<dbReference type="EMBL" id="CP010311">
    <property type="protein sequence ID" value="AJF07341.1"/>
    <property type="molecule type" value="Genomic_DNA"/>
</dbReference>
<dbReference type="AlphaFoldDB" id="A0A0B5FUP7"/>
<name>A0A0B5FUP7_9BACT</name>
<evidence type="ECO:0000313" key="7">
    <source>
        <dbReference type="EMBL" id="AJF07341.1"/>
    </source>
</evidence>
<evidence type="ECO:0000256" key="3">
    <source>
        <dbReference type="ARBA" id="ARBA00023237"/>
    </source>
</evidence>
<keyword evidence="2 4" id="KW-0472">Membrane</keyword>
<dbReference type="InterPro" id="IPR006665">
    <property type="entry name" value="OmpA-like"/>
</dbReference>
<evidence type="ECO:0000313" key="8">
    <source>
        <dbReference type="Proteomes" id="UP000035036"/>
    </source>
</evidence>
<dbReference type="PRINTS" id="PR01021">
    <property type="entry name" value="OMPADOMAIN"/>
</dbReference>
<keyword evidence="8" id="KW-1185">Reference proteome</keyword>
<dbReference type="KEGG" id="gsb:GSUB_13315"/>
<comment type="subcellular location">
    <subcellularLocation>
        <location evidence="1">Cell outer membrane</location>
    </subcellularLocation>
</comment>
<dbReference type="STRING" id="483547.GSUB_13315"/>
<evidence type="ECO:0000256" key="5">
    <source>
        <dbReference type="SAM" id="Coils"/>
    </source>
</evidence>
<sequence length="497" mass="55200">MSIKTRLAYFVGLSLLTLLLNGCGGASGLQVEPISLSENPSEQIESLETEVTTARVKELHILAPESMAAAKEALDAAQEGLREDKGVETILQKVALGRAHLEKAREQAVLAQTVLAKPLEARRKALEAGAVQIGSDYLAAENRLVELARALENERLDWAAKHAPGAARQFSDLELRAIKNTALGEARRILAQAEKKGAGNMVPASFARARGILQETDDYITNNRYQNDIIEDKARNTLFEARRTAILLEYSRRFKEMTPEQIALFVEELLRTPTLRLAGEPELRDRPFEAQAETLARTITELQAGQQAQKSQIEAARQQIASLEGITEQEKAAKELYIWEQKATKEKLERERRFQQIFDEIQEMFAPEEAEVYKQGNHLVIRLRGIRFPVGKAVIAPNNYPLLGKVRRAIRTFNEPAVTIEGHTDSTGSDAANASLSQARADAVRQYFIANEILPPDRIIAVGYGSRRPLAPNTTTEGRAINRRIDVIITPQSQSSL</sequence>
<dbReference type="Pfam" id="PF00691">
    <property type="entry name" value="OmpA"/>
    <property type="match status" value="1"/>
</dbReference>
<dbReference type="InterPro" id="IPR006690">
    <property type="entry name" value="OMPA-like_CS"/>
</dbReference>
<dbReference type="InterPro" id="IPR050330">
    <property type="entry name" value="Bact_OuterMem_StrucFunc"/>
</dbReference>
<evidence type="ECO:0000256" key="4">
    <source>
        <dbReference type="PROSITE-ProRule" id="PRU00473"/>
    </source>
</evidence>
<dbReference type="RefSeq" id="WP_040201222.1">
    <property type="nucleotide sequence ID" value="NZ_CP010311.1"/>
</dbReference>
<keyword evidence="5" id="KW-0175">Coiled coil</keyword>
<feature type="domain" description="OmpA-like" evidence="6">
    <location>
        <begin position="375"/>
        <end position="493"/>
    </location>
</feature>
<protein>
    <recommendedName>
        <fullName evidence="6">OmpA-like domain-containing protein</fullName>
    </recommendedName>
</protein>
<dbReference type="CDD" id="cd07185">
    <property type="entry name" value="OmpA_C-like"/>
    <property type="match status" value="1"/>
</dbReference>
<dbReference type="HOGENOM" id="CLU_043021_0_0_7"/>
<dbReference type="PROSITE" id="PS51123">
    <property type="entry name" value="OMPA_2"/>
    <property type="match status" value="1"/>
</dbReference>
<evidence type="ECO:0000256" key="2">
    <source>
        <dbReference type="ARBA" id="ARBA00023136"/>
    </source>
</evidence>
<reference evidence="7 8" key="1">
    <citation type="journal article" date="2015" name="Genome Announc.">
        <title>Genomes of Geoalkalibacter ferrihydriticus Z-0531T and Geoalkalibacter subterraneus Red1T, Two Haloalkaliphilic Metal-Reducing Deltaproteobacteria.</title>
        <authorList>
            <person name="Badalamenti J.P."/>
            <person name="Krajmalnik-Brown R."/>
            <person name="Torres C.I."/>
            <person name="Bond D.R."/>
        </authorList>
    </citation>
    <scope>NUCLEOTIDE SEQUENCE [LARGE SCALE GENOMIC DNA]</scope>
    <source>
        <strain evidence="7 8">Red1</strain>
    </source>
</reference>